<organism evidence="1 2">
    <name type="scientific">Nitrosomonas marina</name>
    <dbReference type="NCBI Taxonomy" id="917"/>
    <lineage>
        <taxon>Bacteria</taxon>
        <taxon>Pseudomonadati</taxon>
        <taxon>Pseudomonadota</taxon>
        <taxon>Betaproteobacteria</taxon>
        <taxon>Nitrosomonadales</taxon>
        <taxon>Nitrosomonadaceae</taxon>
        <taxon>Nitrosomonas</taxon>
    </lineage>
</organism>
<reference evidence="1 2" key="1">
    <citation type="submission" date="2016-10" db="EMBL/GenBank/DDBJ databases">
        <authorList>
            <person name="de Groot N.N."/>
        </authorList>
    </citation>
    <scope>NUCLEOTIDE SEQUENCE [LARGE SCALE GENOMIC DNA]</scope>
    <source>
        <strain evidence="1 2">Nm22</strain>
    </source>
</reference>
<dbReference type="Proteomes" id="UP000199459">
    <property type="component" value="Unassembled WGS sequence"/>
</dbReference>
<protein>
    <submittedName>
        <fullName evidence="1">Uncharacterized protein</fullName>
    </submittedName>
</protein>
<proteinExistence type="predicted"/>
<evidence type="ECO:0000313" key="1">
    <source>
        <dbReference type="EMBL" id="SEN63758.1"/>
    </source>
</evidence>
<dbReference type="AlphaFoldDB" id="A0A1H8I7C6"/>
<dbReference type="EMBL" id="FOCP01000029">
    <property type="protein sequence ID" value="SEN63758.1"/>
    <property type="molecule type" value="Genomic_DNA"/>
</dbReference>
<sequence length="73" mass="8435">MLIAIKAVFLTWLRKNFGRVRYIKLTAVEIWIGGDSFYLFCGRLARQRLIAVLKALPFKDFASGYAIPLTPWE</sequence>
<evidence type="ECO:0000313" key="2">
    <source>
        <dbReference type="Proteomes" id="UP000199459"/>
    </source>
</evidence>
<name>A0A1H8I7C6_9PROT</name>
<accession>A0A1H8I7C6</accession>
<gene>
    <name evidence="1" type="ORF">SAMN05216325_12918</name>
</gene>